<keyword evidence="1" id="KW-0596">Phosphopantetheine</keyword>
<evidence type="ECO:0000313" key="4">
    <source>
        <dbReference type="EMBL" id="MFC5174996.1"/>
    </source>
</evidence>
<dbReference type="PROSITE" id="PS50075">
    <property type="entry name" value="CARRIER"/>
    <property type="match status" value="1"/>
</dbReference>
<dbReference type="InterPro" id="IPR006162">
    <property type="entry name" value="Ppantetheine_attach_site"/>
</dbReference>
<keyword evidence="2" id="KW-0597">Phosphoprotein</keyword>
<comment type="caution">
    <text evidence="4">The sequence shown here is derived from an EMBL/GenBank/DDBJ whole genome shotgun (WGS) entry which is preliminary data.</text>
</comment>
<dbReference type="InterPro" id="IPR020806">
    <property type="entry name" value="PKS_PP-bd"/>
</dbReference>
<dbReference type="RefSeq" id="WP_381824997.1">
    <property type="nucleotide sequence ID" value="NZ_JBHSKI010000033.1"/>
</dbReference>
<reference evidence="5" key="1">
    <citation type="journal article" date="2019" name="Int. J. Syst. Evol. Microbiol.">
        <title>The Global Catalogue of Microorganisms (GCM) 10K type strain sequencing project: providing services to taxonomists for standard genome sequencing and annotation.</title>
        <authorList>
            <consortium name="The Broad Institute Genomics Platform"/>
            <consortium name="The Broad Institute Genome Sequencing Center for Infectious Disease"/>
            <person name="Wu L."/>
            <person name="Ma J."/>
        </authorList>
    </citation>
    <scope>NUCLEOTIDE SEQUENCE [LARGE SCALE GENOMIC DNA]</scope>
    <source>
        <strain evidence="5">CGMCC 4.1721</strain>
    </source>
</reference>
<name>A0ABW0BCQ4_9ACTN</name>
<dbReference type="SUPFAM" id="SSF51735">
    <property type="entry name" value="NAD(P)-binding Rossmann-fold domains"/>
    <property type="match status" value="1"/>
</dbReference>
<dbReference type="PANTHER" id="PTHR43775:SF37">
    <property type="entry name" value="SI:DKEY-61P9.11"/>
    <property type="match status" value="1"/>
</dbReference>
<sequence>VELVGELEGLGVEVVVAACDVSDRVALAGLVEELEAAGGPVRSVFHAAGIGQMTGLVGMSADEFAEVLRAKVTGADNLDAVFGDRPLDAFVLFSSISAVWGSGGQAAYAAANAHLDALAERRRARGLTATSIAWGPWADGGMAQGTTEDLYRHGLVALAPVQAIAALHQALAEDETTLTVADVDWERFAPAFTARRPSPLLGELSDVRIALTPSREETDAGSGEAATLLRERLSAATEPEQQRIVLELVRGEAARVLGHESPDAVKPRRGFVELGFDSLMAVEVRNRLASHTGLRLPTTLLFDFTSSAALAEHLRSEIARDMSAAAPVASAITELERMLSGLSTTDVDREDITKRLQSLLTAWGVPQAASTSSDTPTPTAVEVDPALDAATSDELFDLIQREFGKS</sequence>
<organism evidence="4 5">
    <name type="scientific">Streptomyces mutomycini</name>
    <dbReference type="NCBI Taxonomy" id="284036"/>
    <lineage>
        <taxon>Bacteria</taxon>
        <taxon>Bacillati</taxon>
        <taxon>Actinomycetota</taxon>
        <taxon>Actinomycetes</taxon>
        <taxon>Kitasatosporales</taxon>
        <taxon>Streptomycetaceae</taxon>
        <taxon>Streptomyces</taxon>
    </lineage>
</organism>
<evidence type="ECO:0000313" key="5">
    <source>
        <dbReference type="Proteomes" id="UP001596208"/>
    </source>
</evidence>
<evidence type="ECO:0000256" key="2">
    <source>
        <dbReference type="ARBA" id="ARBA00022553"/>
    </source>
</evidence>
<dbReference type="InterPro" id="IPR013968">
    <property type="entry name" value="PKS_KR"/>
</dbReference>
<feature type="domain" description="Carrier" evidence="3">
    <location>
        <begin position="243"/>
        <end position="318"/>
    </location>
</feature>
<accession>A0ABW0BCQ4</accession>
<dbReference type="InterPro" id="IPR036736">
    <property type="entry name" value="ACP-like_sf"/>
</dbReference>
<dbReference type="SMART" id="SM00822">
    <property type="entry name" value="PKS_KR"/>
    <property type="match status" value="1"/>
</dbReference>
<dbReference type="SMART" id="SM00823">
    <property type="entry name" value="PKS_PP"/>
    <property type="match status" value="1"/>
</dbReference>
<dbReference type="CDD" id="cd08952">
    <property type="entry name" value="KR_1_SDR_x"/>
    <property type="match status" value="1"/>
</dbReference>
<dbReference type="SUPFAM" id="SSF47336">
    <property type="entry name" value="ACP-like"/>
    <property type="match status" value="1"/>
</dbReference>
<dbReference type="InterPro" id="IPR036291">
    <property type="entry name" value="NAD(P)-bd_dom_sf"/>
</dbReference>
<dbReference type="SMART" id="SM01294">
    <property type="entry name" value="PKS_PP_betabranch"/>
    <property type="match status" value="1"/>
</dbReference>
<dbReference type="Gene3D" id="1.10.1200.10">
    <property type="entry name" value="ACP-like"/>
    <property type="match status" value="1"/>
</dbReference>
<evidence type="ECO:0000259" key="3">
    <source>
        <dbReference type="PROSITE" id="PS50075"/>
    </source>
</evidence>
<dbReference type="InterPro" id="IPR050091">
    <property type="entry name" value="PKS_NRPS_Biosynth_Enz"/>
</dbReference>
<dbReference type="EMBL" id="JBHSKI010000033">
    <property type="protein sequence ID" value="MFC5174996.1"/>
    <property type="molecule type" value="Genomic_DNA"/>
</dbReference>
<dbReference type="PANTHER" id="PTHR43775">
    <property type="entry name" value="FATTY ACID SYNTHASE"/>
    <property type="match status" value="1"/>
</dbReference>
<dbReference type="Gene3D" id="3.40.50.720">
    <property type="entry name" value="NAD(P)-binding Rossmann-like Domain"/>
    <property type="match status" value="1"/>
</dbReference>
<feature type="non-terminal residue" evidence="4">
    <location>
        <position position="1"/>
    </location>
</feature>
<dbReference type="Proteomes" id="UP001596208">
    <property type="component" value="Unassembled WGS sequence"/>
</dbReference>
<proteinExistence type="predicted"/>
<dbReference type="Pfam" id="PF00550">
    <property type="entry name" value="PP-binding"/>
    <property type="match status" value="1"/>
</dbReference>
<dbReference type="InterPro" id="IPR057326">
    <property type="entry name" value="KR_dom"/>
</dbReference>
<gene>
    <name evidence="4" type="ORF">ACFPRK_31175</name>
</gene>
<dbReference type="Pfam" id="PF08659">
    <property type="entry name" value="KR"/>
    <property type="match status" value="1"/>
</dbReference>
<dbReference type="PROSITE" id="PS00012">
    <property type="entry name" value="PHOSPHOPANTETHEINE"/>
    <property type="match status" value="1"/>
</dbReference>
<keyword evidence="5" id="KW-1185">Reference proteome</keyword>
<protein>
    <submittedName>
        <fullName evidence="4">SDR family oxidoreductase</fullName>
    </submittedName>
</protein>
<dbReference type="InterPro" id="IPR009081">
    <property type="entry name" value="PP-bd_ACP"/>
</dbReference>
<evidence type="ECO:0000256" key="1">
    <source>
        <dbReference type="ARBA" id="ARBA00022450"/>
    </source>
</evidence>